<dbReference type="PROSITE" id="PS51186">
    <property type="entry name" value="GNAT"/>
    <property type="match status" value="1"/>
</dbReference>
<dbReference type="EMBL" id="JARJLG010000267">
    <property type="protein sequence ID" value="KAJ7721545.1"/>
    <property type="molecule type" value="Genomic_DNA"/>
</dbReference>
<feature type="domain" description="N-acetyltransferase" evidence="3">
    <location>
        <begin position="13"/>
        <end position="183"/>
    </location>
</feature>
<dbReference type="InterPro" id="IPR016181">
    <property type="entry name" value="Acyl_CoA_acyltransferase"/>
</dbReference>
<evidence type="ECO:0000256" key="2">
    <source>
        <dbReference type="ARBA" id="ARBA00023315"/>
    </source>
</evidence>
<dbReference type="GO" id="GO:0016747">
    <property type="term" value="F:acyltransferase activity, transferring groups other than amino-acyl groups"/>
    <property type="evidence" value="ECO:0007669"/>
    <property type="project" value="InterPro"/>
</dbReference>
<evidence type="ECO:0000313" key="4">
    <source>
        <dbReference type="EMBL" id="KAJ7721545.1"/>
    </source>
</evidence>
<name>A0AAD7MKN9_9AGAR</name>
<keyword evidence="1" id="KW-0808">Transferase</keyword>
<evidence type="ECO:0000313" key="5">
    <source>
        <dbReference type="Proteomes" id="UP001215280"/>
    </source>
</evidence>
<dbReference type="Gene3D" id="3.40.630.30">
    <property type="match status" value="1"/>
</dbReference>
<protein>
    <submittedName>
        <fullName evidence="4">Acyl-CoA N-acyltransferase</fullName>
    </submittedName>
</protein>
<organism evidence="4 5">
    <name type="scientific">Mycena maculata</name>
    <dbReference type="NCBI Taxonomy" id="230809"/>
    <lineage>
        <taxon>Eukaryota</taxon>
        <taxon>Fungi</taxon>
        <taxon>Dikarya</taxon>
        <taxon>Basidiomycota</taxon>
        <taxon>Agaricomycotina</taxon>
        <taxon>Agaricomycetes</taxon>
        <taxon>Agaricomycetidae</taxon>
        <taxon>Agaricales</taxon>
        <taxon>Marasmiineae</taxon>
        <taxon>Mycenaceae</taxon>
        <taxon>Mycena</taxon>
    </lineage>
</organism>
<gene>
    <name evidence="4" type="ORF">DFH07DRAFT_857693</name>
</gene>
<keyword evidence="5" id="KW-1185">Reference proteome</keyword>
<dbReference type="Pfam" id="PF00583">
    <property type="entry name" value="Acetyltransf_1"/>
    <property type="match status" value="1"/>
</dbReference>
<evidence type="ECO:0000256" key="1">
    <source>
        <dbReference type="ARBA" id="ARBA00022679"/>
    </source>
</evidence>
<dbReference type="InterPro" id="IPR050680">
    <property type="entry name" value="YpeA/RimI_acetyltransf"/>
</dbReference>
<evidence type="ECO:0000259" key="3">
    <source>
        <dbReference type="PROSITE" id="PS51186"/>
    </source>
</evidence>
<comment type="caution">
    <text evidence="4">The sequence shown here is derived from an EMBL/GenBank/DDBJ whole genome shotgun (WGS) entry which is preliminary data.</text>
</comment>
<keyword evidence="2" id="KW-0012">Acyltransferase</keyword>
<proteinExistence type="predicted"/>
<dbReference type="SUPFAM" id="SSF55729">
    <property type="entry name" value="Acyl-CoA N-acyltransferases (Nat)"/>
    <property type="match status" value="1"/>
</dbReference>
<dbReference type="PANTHER" id="PTHR43420">
    <property type="entry name" value="ACETYLTRANSFERASE"/>
    <property type="match status" value="1"/>
</dbReference>
<sequence length="183" mass="20685">MSNPRYEVFPISVPVSDEDVTNYSRLRLLGLKTNPEAFGSTFAGESTNTRETWRARIDTKERFTVIARLVTEDGSTKDARKEWVGTASVLTPEMARSASHVLVGMWVHPEHRRKGLGKRLIEVGIEWVRARTEGMTVERRQLMLEVHRGNDAAKALYGDLGFVELKDFECHDAGRIPLFVVAN</sequence>
<dbReference type="AlphaFoldDB" id="A0AAD7MKN9"/>
<accession>A0AAD7MKN9</accession>
<dbReference type="CDD" id="cd04301">
    <property type="entry name" value="NAT_SF"/>
    <property type="match status" value="1"/>
</dbReference>
<dbReference type="Proteomes" id="UP001215280">
    <property type="component" value="Unassembled WGS sequence"/>
</dbReference>
<reference evidence="4" key="1">
    <citation type="submission" date="2023-03" db="EMBL/GenBank/DDBJ databases">
        <title>Massive genome expansion in bonnet fungi (Mycena s.s.) driven by repeated elements and novel gene families across ecological guilds.</title>
        <authorList>
            <consortium name="Lawrence Berkeley National Laboratory"/>
            <person name="Harder C.B."/>
            <person name="Miyauchi S."/>
            <person name="Viragh M."/>
            <person name="Kuo A."/>
            <person name="Thoen E."/>
            <person name="Andreopoulos B."/>
            <person name="Lu D."/>
            <person name="Skrede I."/>
            <person name="Drula E."/>
            <person name="Henrissat B."/>
            <person name="Morin E."/>
            <person name="Kohler A."/>
            <person name="Barry K."/>
            <person name="LaButti K."/>
            <person name="Morin E."/>
            <person name="Salamov A."/>
            <person name="Lipzen A."/>
            <person name="Mereny Z."/>
            <person name="Hegedus B."/>
            <person name="Baldrian P."/>
            <person name="Stursova M."/>
            <person name="Weitz H."/>
            <person name="Taylor A."/>
            <person name="Grigoriev I.V."/>
            <person name="Nagy L.G."/>
            <person name="Martin F."/>
            <person name="Kauserud H."/>
        </authorList>
    </citation>
    <scope>NUCLEOTIDE SEQUENCE</scope>
    <source>
        <strain evidence="4">CBHHK188m</strain>
    </source>
</reference>
<dbReference type="InterPro" id="IPR000182">
    <property type="entry name" value="GNAT_dom"/>
</dbReference>